<dbReference type="Pfam" id="PF05163">
    <property type="entry name" value="DinB"/>
    <property type="match status" value="1"/>
</dbReference>
<dbReference type="AlphaFoldDB" id="A0A538T193"/>
<comment type="similarity">
    <text evidence="1">Belongs to the DinB family.</text>
</comment>
<evidence type="ECO:0000313" key="5">
    <source>
        <dbReference type="Proteomes" id="UP000316852"/>
    </source>
</evidence>
<reference evidence="4 5" key="1">
    <citation type="journal article" date="2019" name="Nat. Microbiol.">
        <title>Mediterranean grassland soil C-N compound turnover is dependent on rainfall and depth, and is mediated by genomically divergent microorganisms.</title>
        <authorList>
            <person name="Diamond S."/>
            <person name="Andeer P.F."/>
            <person name="Li Z."/>
            <person name="Crits-Christoph A."/>
            <person name="Burstein D."/>
            <person name="Anantharaman K."/>
            <person name="Lane K.R."/>
            <person name="Thomas B.C."/>
            <person name="Pan C."/>
            <person name="Northen T.R."/>
            <person name="Banfield J.F."/>
        </authorList>
    </citation>
    <scope>NUCLEOTIDE SEQUENCE [LARGE SCALE GENOMIC DNA]</scope>
    <source>
        <strain evidence="4">WS_6</strain>
    </source>
</reference>
<evidence type="ECO:0000313" key="4">
    <source>
        <dbReference type="EMBL" id="TMQ57392.1"/>
    </source>
</evidence>
<dbReference type="EMBL" id="VBOW01000065">
    <property type="protein sequence ID" value="TMQ57392.1"/>
    <property type="molecule type" value="Genomic_DNA"/>
</dbReference>
<organism evidence="4 5">
    <name type="scientific">Eiseniibacteriota bacterium</name>
    <dbReference type="NCBI Taxonomy" id="2212470"/>
    <lineage>
        <taxon>Bacteria</taxon>
        <taxon>Candidatus Eiseniibacteriota</taxon>
    </lineage>
</organism>
<dbReference type="Proteomes" id="UP000316852">
    <property type="component" value="Unassembled WGS sequence"/>
</dbReference>
<dbReference type="InterPro" id="IPR007837">
    <property type="entry name" value="DinB"/>
</dbReference>
<dbReference type="SUPFAM" id="SSF109854">
    <property type="entry name" value="DinB/YfiT-like putative metalloenzymes"/>
    <property type="match status" value="1"/>
</dbReference>
<sequence length="89" mass="9485">MNTPHPPAAVWGGSGVVPRAAWQNFPTDLPHFLSYFVANEAHHRGQPVMLARQLGTACLQASPRGSGSGPSGRANDGPLQVTTGRREER</sequence>
<evidence type="ECO:0008006" key="6">
    <source>
        <dbReference type="Google" id="ProtNLM"/>
    </source>
</evidence>
<feature type="region of interest" description="Disordered" evidence="3">
    <location>
        <begin position="60"/>
        <end position="89"/>
    </location>
</feature>
<protein>
    <recommendedName>
        <fullName evidence="6">DinB family protein</fullName>
    </recommendedName>
</protein>
<dbReference type="GO" id="GO:0046872">
    <property type="term" value="F:metal ion binding"/>
    <property type="evidence" value="ECO:0007669"/>
    <property type="project" value="UniProtKB-KW"/>
</dbReference>
<proteinExistence type="inferred from homology"/>
<dbReference type="InterPro" id="IPR034660">
    <property type="entry name" value="DinB/YfiT-like"/>
</dbReference>
<comment type="caution">
    <text evidence="4">The sequence shown here is derived from an EMBL/GenBank/DDBJ whole genome shotgun (WGS) entry which is preliminary data.</text>
</comment>
<name>A0A538T193_UNCEI</name>
<evidence type="ECO:0000256" key="2">
    <source>
        <dbReference type="ARBA" id="ARBA00022723"/>
    </source>
</evidence>
<evidence type="ECO:0000256" key="1">
    <source>
        <dbReference type="ARBA" id="ARBA00008635"/>
    </source>
</evidence>
<keyword evidence="2" id="KW-0479">Metal-binding</keyword>
<gene>
    <name evidence="4" type="ORF">E6K76_10625</name>
</gene>
<evidence type="ECO:0000256" key="3">
    <source>
        <dbReference type="SAM" id="MobiDB-lite"/>
    </source>
</evidence>
<accession>A0A538T193</accession>